<evidence type="ECO:0000259" key="1">
    <source>
        <dbReference type="Pfam" id="PF04326"/>
    </source>
</evidence>
<name>A0A3R8LQQ3_9BURK</name>
<dbReference type="InterPro" id="IPR038475">
    <property type="entry name" value="RecG_C_sf"/>
</dbReference>
<organism evidence="2 3">
    <name type="scientific">Lautropia dentalis</name>
    <dbReference type="NCBI Taxonomy" id="2490857"/>
    <lineage>
        <taxon>Bacteria</taxon>
        <taxon>Pseudomonadati</taxon>
        <taxon>Pseudomonadota</taxon>
        <taxon>Betaproteobacteria</taxon>
        <taxon>Burkholderiales</taxon>
        <taxon>Burkholderiaceae</taxon>
        <taxon>Lautropia</taxon>
    </lineage>
</organism>
<dbReference type="PANTHER" id="PTHR30595">
    <property type="entry name" value="GLPR-RELATED TRANSCRIPTIONAL REPRESSOR"/>
    <property type="match status" value="1"/>
</dbReference>
<gene>
    <name evidence="2" type="ORF">EHV23_12100</name>
</gene>
<reference evidence="2 3" key="1">
    <citation type="submission" date="2018-11" db="EMBL/GenBank/DDBJ databases">
        <title>Genome sequencing of Lautropia sp. KCOM 2505 (= ChDC F240).</title>
        <authorList>
            <person name="Kook J.-K."/>
            <person name="Park S.-N."/>
            <person name="Lim Y.K."/>
        </authorList>
    </citation>
    <scope>NUCLEOTIDE SEQUENCE [LARGE SCALE GENOMIC DNA]</scope>
    <source>
        <strain evidence="2 3">KCOM 2505</strain>
    </source>
</reference>
<protein>
    <submittedName>
        <fullName evidence="2">Transcriptional regulator</fullName>
    </submittedName>
</protein>
<dbReference type="Pfam" id="PF13749">
    <property type="entry name" value="HATPase_c_4"/>
    <property type="match status" value="1"/>
</dbReference>
<dbReference type="Gene3D" id="3.30.950.30">
    <property type="entry name" value="Schlafen, AAA domain"/>
    <property type="match status" value="1"/>
</dbReference>
<keyword evidence="3" id="KW-1185">Reference proteome</keyword>
<dbReference type="AlphaFoldDB" id="A0A3R8LQQ3"/>
<comment type="caution">
    <text evidence="2">The sequence shown here is derived from an EMBL/GenBank/DDBJ whole genome shotgun (WGS) entry which is preliminary data.</text>
</comment>
<dbReference type="OrthoDB" id="9768354at2"/>
<evidence type="ECO:0000313" key="3">
    <source>
        <dbReference type="Proteomes" id="UP000270261"/>
    </source>
</evidence>
<dbReference type="InterPro" id="IPR007421">
    <property type="entry name" value="Schlafen_AlbA_2_dom"/>
</dbReference>
<feature type="domain" description="Schlafen AlbA-2" evidence="1">
    <location>
        <begin position="19"/>
        <end position="141"/>
    </location>
</feature>
<dbReference type="Proteomes" id="UP000270261">
    <property type="component" value="Unassembled WGS sequence"/>
</dbReference>
<dbReference type="InterPro" id="IPR038461">
    <property type="entry name" value="Schlafen_AlbA_2_dom_sf"/>
</dbReference>
<dbReference type="RefSeq" id="WP_125096304.1">
    <property type="nucleotide sequence ID" value="NZ_RRUE01000002.1"/>
</dbReference>
<sequence>MEQEKLIALIEKLRNFPREQSTLEFKSNLKEPKEIGQYISALGNSAALERHDRAWMVWGIDDSTHAVTGTQFNPSKAKGEGNQSLIMWLTQKILPRPDFTFHEVPHPDGRVILLEIHPPRSAPLAFQGERYIRVDSHKTKLSEHQDKERRLWTMLDQNHDWSGEIVPEATWDDLDPEALEVARRKFMEFALKNERDQDQLDRVKAQLQEMDNPTLLNKAHITKQGRITRSALLLLGKDEASHLLSPVDAKITWLLRNEHNKTIDSQHFGPPMLLSTDKVANRIRNIMLEYMPDQSLFPTAVKSYDPWVIREALHNCLAHQDYLLHGKINVVEHPDRLVFSNLGQFLPPSVEWMLETQSPPEHYRNQWLIEGMIRLRMIDQAGSGIRRMFERQRQRFFPLPDYVLSPMAEGTPRVQVTISGQVLDINYTRLLMSRDDLDLKQVLLLDKVQKKEPISAEEAKTLRKDKLIEGRSPNFFVSAEVAAWTKSKATYIRNRGMDDTYYHQLILGYLEKYGQASRQELDDLLLPKMPDVLDSSQKANKVRNLTQSMRRKGLIHSIGARSTAVWRRGPG</sequence>
<evidence type="ECO:0000313" key="2">
    <source>
        <dbReference type="EMBL" id="RRN44110.1"/>
    </source>
</evidence>
<proteinExistence type="predicted"/>
<dbReference type="Pfam" id="PF04326">
    <property type="entry name" value="SLFN_AlbA_2"/>
    <property type="match status" value="1"/>
</dbReference>
<accession>A0A3R8LQQ3</accession>
<dbReference type="EMBL" id="RRUE01000002">
    <property type="protein sequence ID" value="RRN44110.1"/>
    <property type="molecule type" value="Genomic_DNA"/>
</dbReference>
<dbReference type="PANTHER" id="PTHR30595:SF6">
    <property type="entry name" value="SCHLAFEN ALBA-2 DOMAIN-CONTAINING PROTEIN"/>
    <property type="match status" value="1"/>
</dbReference>
<dbReference type="Gene3D" id="3.30.565.60">
    <property type="match status" value="1"/>
</dbReference>